<evidence type="ECO:0000256" key="1">
    <source>
        <dbReference type="SAM" id="MobiDB-lite"/>
    </source>
</evidence>
<dbReference type="InterPro" id="IPR008042">
    <property type="entry name" value="Retrotrans_Pao"/>
</dbReference>
<accession>A0A8K0C5K4</accession>
<comment type="caution">
    <text evidence="2">The sequence shown here is derived from an EMBL/GenBank/DDBJ whole genome shotgun (WGS) entry which is preliminary data.</text>
</comment>
<gene>
    <name evidence="2" type="ORF">ILUMI_24859</name>
</gene>
<dbReference type="Pfam" id="PF05380">
    <property type="entry name" value="Peptidase_A17"/>
    <property type="match status" value="1"/>
</dbReference>
<dbReference type="PANTHER" id="PTHR22955:SF77">
    <property type="entry name" value="ASPARTIC PUTATIVE DOMAIN-CONTAINING PROTEIN-RELATED"/>
    <property type="match status" value="1"/>
</dbReference>
<feature type="region of interest" description="Disordered" evidence="1">
    <location>
        <begin position="331"/>
        <end position="358"/>
    </location>
</feature>
<proteinExistence type="predicted"/>
<evidence type="ECO:0000313" key="3">
    <source>
        <dbReference type="Proteomes" id="UP000801492"/>
    </source>
</evidence>
<keyword evidence="3" id="KW-1185">Reference proteome</keyword>
<organism evidence="2 3">
    <name type="scientific">Ignelater luminosus</name>
    <name type="common">Cucubano</name>
    <name type="synonym">Pyrophorus luminosus</name>
    <dbReference type="NCBI Taxonomy" id="2038154"/>
    <lineage>
        <taxon>Eukaryota</taxon>
        <taxon>Metazoa</taxon>
        <taxon>Ecdysozoa</taxon>
        <taxon>Arthropoda</taxon>
        <taxon>Hexapoda</taxon>
        <taxon>Insecta</taxon>
        <taxon>Pterygota</taxon>
        <taxon>Neoptera</taxon>
        <taxon>Endopterygota</taxon>
        <taxon>Coleoptera</taxon>
        <taxon>Polyphaga</taxon>
        <taxon>Elateriformia</taxon>
        <taxon>Elateroidea</taxon>
        <taxon>Elateridae</taxon>
        <taxon>Agrypninae</taxon>
        <taxon>Pyrophorini</taxon>
        <taxon>Ignelater</taxon>
    </lineage>
</organism>
<sequence length="434" mass="49224">MSIARRTTYDIVQSIEKERSLERSKGSGRTARKMPKAKIKTLKDEKLYSNISKLFDPMGLVSPCIILIKILIQKLWSLNLTWDERVPADLEQIWLKFKDNLVSLNQLKVTRHVVCKNATIVEIHGFCDALRNCLMYIAKYKLYIKDMTKKTDKTVGRFSENVMREAVNLVTTGMTIQQAAREKKPKLQNIKEIQQALVETPEGCSLARAAGFNKVNKEAFFTKLETVLQRQNPKSKVEKKAHSLQLVAFHILAGVPCGTLGLATKAGWMNTECFVEVLCKDNCIIVLTMPPHCKNSRRKGKTMIATDTPEKTEIENNRMKKAKTAKRNIMAEHTESNDADIESQEEVGDTYSLHDSDTSVGTEAFSDKEFQNKFPNVAIDYMQFKKKTSDLCRETDSLLRKPGSGPARKRSEEVVNVRAVMENASNTSVRQLRQ</sequence>
<reference evidence="2" key="1">
    <citation type="submission" date="2019-08" db="EMBL/GenBank/DDBJ databases">
        <title>The genome of the North American firefly Photinus pyralis.</title>
        <authorList>
            <consortium name="Photinus pyralis genome working group"/>
            <person name="Fallon T.R."/>
            <person name="Sander Lower S.E."/>
            <person name="Weng J.-K."/>
        </authorList>
    </citation>
    <scope>NUCLEOTIDE SEQUENCE</scope>
    <source>
        <strain evidence="2">TRF0915ILg1</strain>
        <tissue evidence="2">Whole body</tissue>
    </source>
</reference>
<dbReference type="PANTHER" id="PTHR22955">
    <property type="entry name" value="RETROTRANSPOSON"/>
    <property type="match status" value="1"/>
</dbReference>
<dbReference type="EMBL" id="VTPC01090766">
    <property type="protein sequence ID" value="KAF2881315.1"/>
    <property type="molecule type" value="Genomic_DNA"/>
</dbReference>
<evidence type="ECO:0000313" key="2">
    <source>
        <dbReference type="EMBL" id="KAF2881315.1"/>
    </source>
</evidence>
<dbReference type="AlphaFoldDB" id="A0A8K0C5K4"/>
<feature type="compositionally biased region" description="Acidic residues" evidence="1">
    <location>
        <begin position="337"/>
        <end position="348"/>
    </location>
</feature>
<name>A0A8K0C5K4_IGNLU</name>
<dbReference type="Proteomes" id="UP000801492">
    <property type="component" value="Unassembled WGS sequence"/>
</dbReference>
<protein>
    <submittedName>
        <fullName evidence="2">Uncharacterized protein</fullName>
    </submittedName>
</protein>